<reference evidence="3" key="1">
    <citation type="submission" date="2023-06" db="EMBL/GenBank/DDBJ databases">
        <authorList>
            <consortium name="Lawrence Berkeley National Laboratory"/>
            <person name="Ahrendt S."/>
            <person name="Sahu N."/>
            <person name="Indic B."/>
            <person name="Wong-Bajracharya J."/>
            <person name="Merenyi Z."/>
            <person name="Ke H.-M."/>
            <person name="Monk M."/>
            <person name="Kocsube S."/>
            <person name="Drula E."/>
            <person name="Lipzen A."/>
            <person name="Balint B."/>
            <person name="Henrissat B."/>
            <person name="Andreopoulos B."/>
            <person name="Martin F.M."/>
            <person name="Harder C.B."/>
            <person name="Rigling D."/>
            <person name="Ford K.L."/>
            <person name="Foster G.D."/>
            <person name="Pangilinan J."/>
            <person name="Papanicolaou A."/>
            <person name="Barry K."/>
            <person name="LaButti K."/>
            <person name="Viragh M."/>
            <person name="Koriabine M."/>
            <person name="Yan M."/>
            <person name="Riley R."/>
            <person name="Champramary S."/>
            <person name="Plett K.L."/>
            <person name="Tsai I.J."/>
            <person name="Slot J."/>
            <person name="Sipos G."/>
            <person name="Plett J."/>
            <person name="Nagy L.G."/>
            <person name="Grigoriev I.V."/>
        </authorList>
    </citation>
    <scope>NUCLEOTIDE SEQUENCE</scope>
    <source>
        <strain evidence="3">HWK02</strain>
    </source>
</reference>
<proteinExistence type="predicted"/>
<dbReference type="EMBL" id="JAUEPU010000017">
    <property type="protein sequence ID" value="KAK0495527.1"/>
    <property type="molecule type" value="Genomic_DNA"/>
</dbReference>
<keyword evidence="2" id="KW-0472">Membrane</keyword>
<protein>
    <submittedName>
        <fullName evidence="3">Uncharacterized protein</fullName>
    </submittedName>
</protein>
<feature type="transmembrane region" description="Helical" evidence="2">
    <location>
        <begin position="205"/>
        <end position="225"/>
    </location>
</feature>
<gene>
    <name evidence="3" type="ORF">EDD18DRAFT_245136</name>
</gene>
<dbReference type="Proteomes" id="UP001175228">
    <property type="component" value="Unassembled WGS sequence"/>
</dbReference>
<evidence type="ECO:0000313" key="3">
    <source>
        <dbReference type="EMBL" id="KAK0495527.1"/>
    </source>
</evidence>
<keyword evidence="4" id="KW-1185">Reference proteome</keyword>
<evidence type="ECO:0000256" key="2">
    <source>
        <dbReference type="SAM" id="Phobius"/>
    </source>
</evidence>
<keyword evidence="2" id="KW-1133">Transmembrane helix</keyword>
<evidence type="ECO:0000256" key="1">
    <source>
        <dbReference type="SAM" id="MobiDB-lite"/>
    </source>
</evidence>
<dbReference type="AlphaFoldDB" id="A0AA39Q3E8"/>
<sequence length="239" mass="26068">MLTVLFAVNDGSIKGTAASSQSAVVVGYKILDLFNVFVTMVLICPTQLRYDNPNDHHRDHPNDVCQPHIQARHQHNRRARHGIRQYWDCVRVFIVDSASINLISFRSQETQLVGSDGDEAPKTDGGAPTQETLPSGSHAGLPTAYVYETQEVPILAVDGTTYPSRMMIRSPSSTVYYGVESTSTPNISYVSSSCASTCNLSASNAILSAALSSVLTVLLIAVYNWHPLVSEKKLRTGKK</sequence>
<name>A0AA39Q3E8_9AGAR</name>
<comment type="caution">
    <text evidence="3">The sequence shown here is derived from an EMBL/GenBank/DDBJ whole genome shotgun (WGS) entry which is preliminary data.</text>
</comment>
<evidence type="ECO:0000313" key="4">
    <source>
        <dbReference type="Proteomes" id="UP001175228"/>
    </source>
</evidence>
<organism evidence="3 4">
    <name type="scientific">Armillaria luteobubalina</name>
    <dbReference type="NCBI Taxonomy" id="153913"/>
    <lineage>
        <taxon>Eukaryota</taxon>
        <taxon>Fungi</taxon>
        <taxon>Dikarya</taxon>
        <taxon>Basidiomycota</taxon>
        <taxon>Agaricomycotina</taxon>
        <taxon>Agaricomycetes</taxon>
        <taxon>Agaricomycetidae</taxon>
        <taxon>Agaricales</taxon>
        <taxon>Marasmiineae</taxon>
        <taxon>Physalacriaceae</taxon>
        <taxon>Armillaria</taxon>
    </lineage>
</organism>
<feature type="region of interest" description="Disordered" evidence="1">
    <location>
        <begin position="113"/>
        <end position="136"/>
    </location>
</feature>
<keyword evidence="2" id="KW-0812">Transmembrane</keyword>
<accession>A0AA39Q3E8</accession>